<dbReference type="GO" id="GO:0016491">
    <property type="term" value="F:oxidoreductase activity"/>
    <property type="evidence" value="ECO:0007669"/>
    <property type="project" value="UniProtKB-KW"/>
</dbReference>
<dbReference type="PANTHER" id="PTHR43401">
    <property type="entry name" value="L-THREONINE 3-DEHYDROGENASE"/>
    <property type="match status" value="1"/>
</dbReference>
<comment type="similarity">
    <text evidence="4">Belongs to the zinc-containing alcohol dehydrogenase family.</text>
</comment>
<evidence type="ECO:0000256" key="2">
    <source>
        <dbReference type="ARBA" id="ARBA00022833"/>
    </source>
</evidence>
<dbReference type="Gene3D" id="3.90.180.10">
    <property type="entry name" value="Medium-chain alcohol dehydrogenases, catalytic domain"/>
    <property type="match status" value="1"/>
</dbReference>
<dbReference type="SUPFAM" id="SSF50129">
    <property type="entry name" value="GroES-like"/>
    <property type="match status" value="1"/>
</dbReference>
<reference evidence="6 7" key="1">
    <citation type="submission" date="2018-08" db="EMBL/GenBank/DDBJ databases">
        <title>A genome reference for cultivated species of the human gut microbiota.</title>
        <authorList>
            <person name="Zou Y."/>
            <person name="Xue W."/>
            <person name="Luo G."/>
        </authorList>
    </citation>
    <scope>NUCLEOTIDE SEQUENCE [LARGE SCALE GENOMIC DNA]</scope>
    <source>
        <strain evidence="6 7">AF19-21</strain>
    </source>
</reference>
<keyword evidence="1 4" id="KW-0479">Metal-binding</keyword>
<evidence type="ECO:0000256" key="3">
    <source>
        <dbReference type="ARBA" id="ARBA00023002"/>
    </source>
</evidence>
<accession>A0A3E2WSD8</accession>
<dbReference type="InterPro" id="IPR036291">
    <property type="entry name" value="NAD(P)-bd_dom_sf"/>
</dbReference>
<evidence type="ECO:0000313" key="6">
    <source>
        <dbReference type="EMBL" id="RGC29856.1"/>
    </source>
</evidence>
<evidence type="ECO:0000256" key="1">
    <source>
        <dbReference type="ARBA" id="ARBA00022723"/>
    </source>
</evidence>
<comment type="cofactor">
    <cofactor evidence="4">
        <name>Zn(2+)</name>
        <dbReference type="ChEBI" id="CHEBI:29105"/>
    </cofactor>
</comment>
<dbReference type="PANTHER" id="PTHR43401:SF2">
    <property type="entry name" value="L-THREONINE 3-DEHYDROGENASE"/>
    <property type="match status" value="1"/>
</dbReference>
<dbReference type="InterPro" id="IPR013149">
    <property type="entry name" value="ADH-like_C"/>
</dbReference>
<protein>
    <submittedName>
        <fullName evidence="6">Chlorophyll synthesis pathway protein BchC</fullName>
    </submittedName>
</protein>
<evidence type="ECO:0000313" key="7">
    <source>
        <dbReference type="Proteomes" id="UP000261111"/>
    </source>
</evidence>
<dbReference type="Pfam" id="PF08240">
    <property type="entry name" value="ADH_N"/>
    <property type="match status" value="1"/>
</dbReference>
<dbReference type="RefSeq" id="WP_025654794.1">
    <property type="nucleotide sequence ID" value="NZ_QVIA01000014.1"/>
</dbReference>
<dbReference type="SUPFAM" id="SSF51735">
    <property type="entry name" value="NAD(P)-binding Rossmann-fold domains"/>
    <property type="match status" value="1"/>
</dbReference>
<sequence>MKALVYEAPGKGKITDIPMPVCGDDDVIIKIKSCGICKWSELAHNSTGTSLAKYPCTPGHEFAGTVYEKGKNVTAVEIGDAVTVDNASNCGDCYYCRNDQSLYCDNFASIGHNIQGGFAEYVKASKDKVFLIPENLSFDEATVAEPVACAVHCMDVLDVKTGENVLVLGVGPHGLILGQLCHYSNAQKAVTIGGLESKLQILRECGVPVIKMDRKDYSIHEEAIKKEFPHGVDAIIDTTGYWPLVQSVFKFLKKGGRFIQYGSYHSTEDFVIPPSWFNEIHYNEQKYIGVSCQTFCFDRALDYMASGKVKVDQFITHKFSLDDYFEALEVNRTDREAIKVIINP</sequence>
<keyword evidence="3" id="KW-0560">Oxidoreductase</keyword>
<proteinExistence type="inferred from homology"/>
<name>A0A3E2WSD8_9FIRM</name>
<dbReference type="AlphaFoldDB" id="A0A3E2WSD8"/>
<dbReference type="GeneID" id="93332759"/>
<dbReference type="PROSITE" id="PS00059">
    <property type="entry name" value="ADH_ZINC"/>
    <property type="match status" value="1"/>
</dbReference>
<organism evidence="6 7">
    <name type="scientific">Hungatella hathewayi</name>
    <dbReference type="NCBI Taxonomy" id="154046"/>
    <lineage>
        <taxon>Bacteria</taxon>
        <taxon>Bacillati</taxon>
        <taxon>Bacillota</taxon>
        <taxon>Clostridia</taxon>
        <taxon>Lachnospirales</taxon>
        <taxon>Lachnospiraceae</taxon>
        <taxon>Hungatella</taxon>
    </lineage>
</organism>
<dbReference type="GO" id="GO:0008270">
    <property type="term" value="F:zinc ion binding"/>
    <property type="evidence" value="ECO:0007669"/>
    <property type="project" value="InterPro"/>
</dbReference>
<dbReference type="InterPro" id="IPR011032">
    <property type="entry name" value="GroES-like_sf"/>
</dbReference>
<dbReference type="InterPro" id="IPR013154">
    <property type="entry name" value="ADH-like_N"/>
</dbReference>
<keyword evidence="2 4" id="KW-0862">Zinc</keyword>
<dbReference type="EMBL" id="QVIA01000014">
    <property type="protein sequence ID" value="RGC29856.1"/>
    <property type="molecule type" value="Genomic_DNA"/>
</dbReference>
<comment type="caution">
    <text evidence="6">The sequence shown here is derived from an EMBL/GenBank/DDBJ whole genome shotgun (WGS) entry which is preliminary data.</text>
</comment>
<dbReference type="InterPro" id="IPR050129">
    <property type="entry name" value="Zn_alcohol_dh"/>
</dbReference>
<dbReference type="InterPro" id="IPR002328">
    <property type="entry name" value="ADH_Zn_CS"/>
</dbReference>
<gene>
    <name evidence="6" type="ORF">DWX41_13645</name>
</gene>
<dbReference type="Proteomes" id="UP000261111">
    <property type="component" value="Unassembled WGS sequence"/>
</dbReference>
<evidence type="ECO:0000259" key="5">
    <source>
        <dbReference type="SMART" id="SM00829"/>
    </source>
</evidence>
<dbReference type="Pfam" id="PF00107">
    <property type="entry name" value="ADH_zinc_N"/>
    <property type="match status" value="1"/>
</dbReference>
<feature type="domain" description="Enoyl reductase (ER)" evidence="5">
    <location>
        <begin position="12"/>
        <end position="311"/>
    </location>
</feature>
<dbReference type="SMART" id="SM00829">
    <property type="entry name" value="PKS_ER"/>
    <property type="match status" value="1"/>
</dbReference>
<evidence type="ECO:0000256" key="4">
    <source>
        <dbReference type="RuleBase" id="RU361277"/>
    </source>
</evidence>
<dbReference type="Gene3D" id="3.40.50.720">
    <property type="entry name" value="NAD(P)-binding Rossmann-like Domain"/>
    <property type="match status" value="1"/>
</dbReference>
<dbReference type="InterPro" id="IPR020843">
    <property type="entry name" value="ER"/>
</dbReference>